<dbReference type="PANTHER" id="PTHR47165">
    <property type="entry name" value="OS03G0429900 PROTEIN"/>
    <property type="match status" value="1"/>
</dbReference>
<sequence>MTSDLNLTTGALKGILSNKESQLYANKPIVAQVSNVKIIDHKDDQGQTSVRYRVLLNDGAYSLHGVIPSECVPYCESHGFKKTSVINIKKYELVTGQKHIMVIQDLEVKQASSAKFGGTLISVDSYYEEHPEEDTLELAKKQQQQQAVKSTSPPFDNTPTPATAKGHGNAVSPPLRHVNAIEQLSPYQNQWTIKARVSYKGDIRKWSNARGEGKLFNVNLLDESDEIRATAFNDMADKYFQELEEGKVYYVSKARIQQAKPQFSHLSHPYELSLDRDTIVEECFDVSSNDVPKINYNFVKLDQLQNIEPNSITDVIGVLQKVEPVFQITAKSTGKPFDRRNVTIVDDSNFAISVGLWNQTAVDFSTPEGSVVAFKGCKVSDFGGRSLSLTPGGSFITSPDTAEAFQLKGWYDNKGKNETYQTMKSEAGAGSNSLSSDRKTILQAQDENLGLNEKPDFFNIKATISFLKTNDGNFCYPSCNNDVNGSPCNRKVVDTHNDGWRCERCDITFAEPEYRYILNISVMDSTGQLWMTLFDKEANTLLGLSANELRKLKEQSDNNENAEFQQVIEKVTMKEYSFRVKARQDSYNGVTRIRYQGMAISPVDFSAECDLLCKELDSMLA</sequence>
<feature type="domain" description="Replication protein A OB" evidence="14">
    <location>
        <begin position="301"/>
        <end position="395"/>
    </location>
</feature>
<evidence type="ECO:0000259" key="11">
    <source>
        <dbReference type="Pfam" id="PF01336"/>
    </source>
</evidence>
<dbReference type="GO" id="GO:0008270">
    <property type="term" value="F:zinc ion binding"/>
    <property type="evidence" value="ECO:0007669"/>
    <property type="project" value="UniProtKB-KW"/>
</dbReference>
<dbReference type="InterPro" id="IPR047192">
    <property type="entry name" value="Euk_RPA1_DBD_C"/>
</dbReference>
<feature type="domain" description="Replication factor A C-terminal" evidence="13">
    <location>
        <begin position="457"/>
        <end position="611"/>
    </location>
</feature>
<organism evidence="15 16">
    <name type="scientific">[Candida] railenensis</name>
    <dbReference type="NCBI Taxonomy" id="45579"/>
    <lineage>
        <taxon>Eukaryota</taxon>
        <taxon>Fungi</taxon>
        <taxon>Dikarya</taxon>
        <taxon>Ascomycota</taxon>
        <taxon>Saccharomycotina</taxon>
        <taxon>Pichiomycetes</taxon>
        <taxon>Debaryomycetaceae</taxon>
        <taxon>Kurtzmaniella</taxon>
    </lineage>
</organism>
<dbReference type="InterPro" id="IPR004365">
    <property type="entry name" value="NA-bd_OB_tRNA"/>
</dbReference>
<dbReference type="GO" id="GO:0006310">
    <property type="term" value="P:DNA recombination"/>
    <property type="evidence" value="ECO:0007669"/>
    <property type="project" value="InterPro"/>
</dbReference>
<accession>A0A9P0W0H2</accession>
<reference evidence="15" key="1">
    <citation type="submission" date="2022-03" db="EMBL/GenBank/DDBJ databases">
        <authorList>
            <person name="Legras J.-L."/>
            <person name="Devillers H."/>
            <person name="Grondin C."/>
        </authorList>
    </citation>
    <scope>NUCLEOTIDE SEQUENCE</scope>
    <source>
        <strain evidence="15">CLIB 1423</strain>
    </source>
</reference>
<dbReference type="CDD" id="cd04477">
    <property type="entry name" value="RPA1N"/>
    <property type="match status" value="1"/>
</dbReference>
<evidence type="ECO:0000259" key="12">
    <source>
        <dbReference type="Pfam" id="PF04057"/>
    </source>
</evidence>
<comment type="similarity">
    <text evidence="2 9">Belongs to the replication factor A protein 1 family.</text>
</comment>
<dbReference type="InterPro" id="IPR004591">
    <property type="entry name" value="Rfa1"/>
</dbReference>
<comment type="subunit">
    <text evidence="9">Component of the heterotrimeric canonical replication protein A complex (RPA).</text>
</comment>
<dbReference type="EMBL" id="CAKXYY010000017">
    <property type="protein sequence ID" value="CAH2354558.1"/>
    <property type="molecule type" value="Genomic_DNA"/>
</dbReference>
<keyword evidence="5 9" id="KW-0863">Zinc-finger</keyword>
<dbReference type="FunFam" id="2.40.50.140:FF:000041">
    <property type="entry name" value="Replication protein A subunit"/>
    <property type="match status" value="1"/>
</dbReference>
<gene>
    <name evidence="15" type="ORF">CLIB1423_17S01860</name>
</gene>
<evidence type="ECO:0000313" key="15">
    <source>
        <dbReference type="EMBL" id="CAH2354558.1"/>
    </source>
</evidence>
<evidence type="ECO:0000256" key="8">
    <source>
        <dbReference type="ARBA" id="ARBA00023242"/>
    </source>
</evidence>
<dbReference type="GO" id="GO:0000781">
    <property type="term" value="C:chromosome, telomeric region"/>
    <property type="evidence" value="ECO:0007669"/>
    <property type="project" value="UniProtKB-ARBA"/>
</dbReference>
<feature type="compositionally biased region" description="Polar residues" evidence="10">
    <location>
        <begin position="148"/>
        <end position="161"/>
    </location>
</feature>
<dbReference type="InterPro" id="IPR007199">
    <property type="entry name" value="Rep_factor-A_N"/>
</dbReference>
<evidence type="ECO:0000256" key="9">
    <source>
        <dbReference type="RuleBase" id="RU364130"/>
    </source>
</evidence>
<keyword evidence="16" id="KW-1185">Reference proteome</keyword>
<evidence type="ECO:0000256" key="7">
    <source>
        <dbReference type="ARBA" id="ARBA00023125"/>
    </source>
</evidence>
<dbReference type="GO" id="GO:0007004">
    <property type="term" value="P:telomere maintenance via telomerase"/>
    <property type="evidence" value="ECO:0007669"/>
    <property type="project" value="UniProtKB-ARBA"/>
</dbReference>
<dbReference type="InterPro" id="IPR031657">
    <property type="entry name" value="REPA_OB_2"/>
</dbReference>
<dbReference type="SUPFAM" id="SSF50249">
    <property type="entry name" value="Nucleic acid-binding proteins"/>
    <property type="match status" value="4"/>
</dbReference>
<dbReference type="PANTHER" id="PTHR47165:SF4">
    <property type="entry name" value="OS03G0429900 PROTEIN"/>
    <property type="match status" value="1"/>
</dbReference>
<evidence type="ECO:0000256" key="6">
    <source>
        <dbReference type="ARBA" id="ARBA00022833"/>
    </source>
</evidence>
<evidence type="ECO:0000256" key="3">
    <source>
        <dbReference type="ARBA" id="ARBA00022705"/>
    </source>
</evidence>
<dbReference type="CDD" id="cd04476">
    <property type="entry name" value="RPA1_DBD_C"/>
    <property type="match status" value="1"/>
</dbReference>
<keyword evidence="4 9" id="KW-0479">Metal-binding</keyword>
<protein>
    <recommendedName>
        <fullName evidence="9">Replication protein A subunit</fullName>
    </recommendedName>
</protein>
<dbReference type="NCBIfam" id="TIGR00617">
    <property type="entry name" value="rpa1"/>
    <property type="match status" value="1"/>
</dbReference>
<evidence type="ECO:0000256" key="5">
    <source>
        <dbReference type="ARBA" id="ARBA00022771"/>
    </source>
</evidence>
<dbReference type="Pfam" id="PF04057">
    <property type="entry name" value="Rep-A_N"/>
    <property type="match status" value="1"/>
</dbReference>
<dbReference type="InterPro" id="IPR012340">
    <property type="entry name" value="NA-bd_OB-fold"/>
</dbReference>
<dbReference type="FunFam" id="2.40.50.140:FF:000064">
    <property type="entry name" value="Replication protein A subunit"/>
    <property type="match status" value="1"/>
</dbReference>
<dbReference type="OrthoDB" id="1751331at2759"/>
<dbReference type="InterPro" id="IPR013955">
    <property type="entry name" value="Rep_factor-A_C"/>
</dbReference>
<evidence type="ECO:0000259" key="13">
    <source>
        <dbReference type="Pfam" id="PF08646"/>
    </source>
</evidence>
<comment type="function">
    <text evidence="9">As part of the replication protein A (RPA/RP-A), a single-stranded DNA-binding heterotrimeric complex, may play an essential role in DNA replication, recombination and repair. Binds and stabilizes single-stranded DNA intermediates, preventing complementary DNA reannealing and recruiting different proteins involved in DNA metabolism.</text>
</comment>
<evidence type="ECO:0000256" key="2">
    <source>
        <dbReference type="ARBA" id="ARBA00005690"/>
    </source>
</evidence>
<dbReference type="AlphaFoldDB" id="A0A9P0W0H2"/>
<dbReference type="CDD" id="cd04475">
    <property type="entry name" value="RPA1_DBD_B"/>
    <property type="match status" value="1"/>
</dbReference>
<keyword evidence="3 9" id="KW-0235">DNA replication</keyword>
<dbReference type="Pfam" id="PF08646">
    <property type="entry name" value="Rep_fac-A_C"/>
    <property type="match status" value="1"/>
</dbReference>
<evidence type="ECO:0000259" key="14">
    <source>
        <dbReference type="Pfam" id="PF16900"/>
    </source>
</evidence>
<dbReference type="Gene3D" id="2.40.50.140">
    <property type="entry name" value="Nucleic acid-binding proteins"/>
    <property type="match status" value="4"/>
</dbReference>
<dbReference type="CDD" id="cd04474">
    <property type="entry name" value="RPA1_DBD_A"/>
    <property type="match status" value="1"/>
</dbReference>
<dbReference type="FunFam" id="2.40.50.140:FF:000090">
    <property type="entry name" value="Replication protein A subunit"/>
    <property type="match status" value="1"/>
</dbReference>
<dbReference type="GO" id="GO:0006281">
    <property type="term" value="P:DNA repair"/>
    <property type="evidence" value="ECO:0007669"/>
    <property type="project" value="InterPro"/>
</dbReference>
<dbReference type="Proteomes" id="UP000837801">
    <property type="component" value="Unassembled WGS sequence"/>
</dbReference>
<evidence type="ECO:0000256" key="10">
    <source>
        <dbReference type="SAM" id="MobiDB-lite"/>
    </source>
</evidence>
<keyword evidence="7 9" id="KW-0238">DNA-binding</keyword>
<dbReference type="GO" id="GO:0003697">
    <property type="term" value="F:single-stranded DNA binding"/>
    <property type="evidence" value="ECO:0007669"/>
    <property type="project" value="UniProtKB-ARBA"/>
</dbReference>
<feature type="domain" description="OB" evidence="11">
    <location>
        <begin position="191"/>
        <end position="260"/>
    </location>
</feature>
<name>A0A9P0W0H2_9ASCO</name>
<dbReference type="Pfam" id="PF01336">
    <property type="entry name" value="tRNA_anti-codon"/>
    <property type="match status" value="1"/>
</dbReference>
<evidence type="ECO:0000313" key="16">
    <source>
        <dbReference type="Proteomes" id="UP000837801"/>
    </source>
</evidence>
<keyword evidence="8 9" id="KW-0539">Nucleus</keyword>
<evidence type="ECO:0000256" key="1">
    <source>
        <dbReference type="ARBA" id="ARBA00004123"/>
    </source>
</evidence>
<feature type="domain" description="Replication factor-A protein 1 N-terminal" evidence="12">
    <location>
        <begin position="7"/>
        <end position="108"/>
    </location>
</feature>
<dbReference type="GO" id="GO:0005662">
    <property type="term" value="C:DNA replication factor A complex"/>
    <property type="evidence" value="ECO:0007669"/>
    <property type="project" value="UniProtKB-ARBA"/>
</dbReference>
<proteinExistence type="inferred from homology"/>
<keyword evidence="6 9" id="KW-0862">Zinc</keyword>
<evidence type="ECO:0000256" key="4">
    <source>
        <dbReference type="ARBA" id="ARBA00022723"/>
    </source>
</evidence>
<dbReference type="GO" id="GO:0006260">
    <property type="term" value="P:DNA replication"/>
    <property type="evidence" value="ECO:0007669"/>
    <property type="project" value="UniProtKB-KW"/>
</dbReference>
<dbReference type="Pfam" id="PF16900">
    <property type="entry name" value="REPA_OB_2"/>
    <property type="match status" value="1"/>
</dbReference>
<feature type="region of interest" description="Disordered" evidence="10">
    <location>
        <begin position="132"/>
        <end position="170"/>
    </location>
</feature>
<comment type="caution">
    <text evidence="15">The sequence shown here is derived from an EMBL/GenBank/DDBJ whole genome shotgun (WGS) entry which is preliminary data.</text>
</comment>
<comment type="subcellular location">
    <subcellularLocation>
        <location evidence="1 9">Nucleus</location>
    </subcellularLocation>
</comment>